<evidence type="ECO:0000313" key="1">
    <source>
        <dbReference type="EMBL" id="KAG9476122.1"/>
    </source>
</evidence>
<protein>
    <submittedName>
        <fullName evidence="1">Uncharacterized protein</fullName>
    </submittedName>
</protein>
<dbReference type="Proteomes" id="UP000770717">
    <property type="component" value="Unassembled WGS sequence"/>
</dbReference>
<accession>A0A8J6K1J4</accession>
<organism evidence="1 2">
    <name type="scientific">Eleutherodactylus coqui</name>
    <name type="common">Puerto Rican coqui</name>
    <dbReference type="NCBI Taxonomy" id="57060"/>
    <lineage>
        <taxon>Eukaryota</taxon>
        <taxon>Metazoa</taxon>
        <taxon>Chordata</taxon>
        <taxon>Craniata</taxon>
        <taxon>Vertebrata</taxon>
        <taxon>Euteleostomi</taxon>
        <taxon>Amphibia</taxon>
        <taxon>Batrachia</taxon>
        <taxon>Anura</taxon>
        <taxon>Neobatrachia</taxon>
        <taxon>Hyloidea</taxon>
        <taxon>Eleutherodactylidae</taxon>
        <taxon>Eleutherodactylinae</taxon>
        <taxon>Eleutherodactylus</taxon>
        <taxon>Eleutherodactylus</taxon>
    </lineage>
</organism>
<keyword evidence="2" id="KW-1185">Reference proteome</keyword>
<dbReference type="AlphaFoldDB" id="A0A8J6K1J4"/>
<sequence>MTCNRCALKFVTFPITRQNLIDEEKNGHGFQRNILLVKLFKKQLENGTKYSKFMSANSRCRFDFLTISPKLSNLGYSYTETFGSTID</sequence>
<gene>
    <name evidence="1" type="ORF">GDO78_002944</name>
</gene>
<evidence type="ECO:0000313" key="2">
    <source>
        <dbReference type="Proteomes" id="UP000770717"/>
    </source>
</evidence>
<proteinExistence type="predicted"/>
<dbReference type="EMBL" id="WNTK01000011">
    <property type="protein sequence ID" value="KAG9476122.1"/>
    <property type="molecule type" value="Genomic_DNA"/>
</dbReference>
<name>A0A8J6K1J4_ELECQ</name>
<comment type="caution">
    <text evidence="1">The sequence shown here is derived from an EMBL/GenBank/DDBJ whole genome shotgun (WGS) entry which is preliminary data.</text>
</comment>
<reference evidence="1" key="1">
    <citation type="thesis" date="2020" institute="ProQuest LLC" country="789 East Eisenhower Parkway, Ann Arbor, MI, USA">
        <title>Comparative Genomics and Chromosome Evolution.</title>
        <authorList>
            <person name="Mudd A.B."/>
        </authorList>
    </citation>
    <scope>NUCLEOTIDE SEQUENCE</scope>
    <source>
        <strain evidence="1">HN-11 Male</strain>
        <tissue evidence="1">Kidney and liver</tissue>
    </source>
</reference>